<dbReference type="EMBL" id="MZGX01000008">
    <property type="protein sequence ID" value="OPX44568.1"/>
    <property type="molecule type" value="Genomic_DNA"/>
</dbReference>
<dbReference type="InterPro" id="IPR003594">
    <property type="entry name" value="HATPase_dom"/>
</dbReference>
<dbReference type="PANTHER" id="PTHR43395:SF1">
    <property type="entry name" value="CHEMOTAXIS PROTEIN CHEA"/>
    <property type="match status" value="1"/>
</dbReference>
<dbReference type="Pfam" id="PF02895">
    <property type="entry name" value="H-kinase_dim"/>
    <property type="match status" value="1"/>
</dbReference>
<evidence type="ECO:0000256" key="4">
    <source>
        <dbReference type="ARBA" id="ARBA00022500"/>
    </source>
</evidence>
<dbReference type="InterPro" id="IPR037052">
    <property type="entry name" value="CheA-like_P2_sf"/>
</dbReference>
<evidence type="ECO:0000259" key="13">
    <source>
        <dbReference type="PROSITE" id="PS50109"/>
    </source>
</evidence>
<dbReference type="SUPFAM" id="SSF47384">
    <property type="entry name" value="Homodimeric domain of signal transducing histidine kinase"/>
    <property type="match status" value="1"/>
</dbReference>
<evidence type="ECO:0000259" key="14">
    <source>
        <dbReference type="PROSITE" id="PS50851"/>
    </source>
</evidence>
<dbReference type="CDD" id="cd16916">
    <property type="entry name" value="HATPase_CheA-like"/>
    <property type="match status" value="1"/>
</dbReference>
<dbReference type="PRINTS" id="PR00344">
    <property type="entry name" value="BCTRLSENSOR"/>
</dbReference>
<dbReference type="Pfam" id="PF02518">
    <property type="entry name" value="HATPase_c"/>
    <property type="match status" value="1"/>
</dbReference>
<evidence type="ECO:0000256" key="6">
    <source>
        <dbReference type="ARBA" id="ARBA00022679"/>
    </source>
</evidence>
<dbReference type="InterPro" id="IPR008207">
    <property type="entry name" value="Sig_transdc_His_kin_Hpt_dom"/>
</dbReference>
<evidence type="ECO:0000256" key="5">
    <source>
        <dbReference type="ARBA" id="ARBA00022553"/>
    </source>
</evidence>
<evidence type="ECO:0000313" key="16">
    <source>
        <dbReference type="EMBL" id="OPX44568.1"/>
    </source>
</evidence>
<dbReference type="Gene3D" id="3.30.565.10">
    <property type="entry name" value="Histidine kinase-like ATPase, C-terminal domain"/>
    <property type="match status" value="1"/>
</dbReference>
<dbReference type="PROSITE" id="PS50109">
    <property type="entry name" value="HIS_KIN"/>
    <property type="match status" value="1"/>
</dbReference>
<dbReference type="Pfam" id="PF01627">
    <property type="entry name" value="Hpt"/>
    <property type="match status" value="1"/>
</dbReference>
<dbReference type="Gene3D" id="1.10.287.560">
    <property type="entry name" value="Histidine kinase CheA-like, homodimeric domain"/>
    <property type="match status" value="1"/>
</dbReference>
<dbReference type="SUPFAM" id="SSF55874">
    <property type="entry name" value="ATPase domain of HSP90 chaperone/DNA topoisomerase II/histidine kinase"/>
    <property type="match status" value="1"/>
</dbReference>
<dbReference type="SUPFAM" id="SSF50341">
    <property type="entry name" value="CheW-like"/>
    <property type="match status" value="1"/>
</dbReference>
<dbReference type="Gene3D" id="3.30.70.1110">
    <property type="entry name" value="Histidine kinase CheA-like, P2 response regulator-binding domain"/>
    <property type="match status" value="1"/>
</dbReference>
<dbReference type="GO" id="GO:0005524">
    <property type="term" value="F:ATP binding"/>
    <property type="evidence" value="ECO:0007669"/>
    <property type="project" value="UniProtKB-KW"/>
</dbReference>
<feature type="modified residue" description="Phosphohistidine" evidence="11">
    <location>
        <position position="46"/>
    </location>
</feature>
<dbReference type="CDD" id="cd00088">
    <property type="entry name" value="HPT"/>
    <property type="match status" value="1"/>
</dbReference>
<protein>
    <recommendedName>
        <fullName evidence="3">Chemotaxis protein CheA</fullName>
        <ecNumber evidence="2">2.7.13.3</ecNumber>
    </recommendedName>
</protein>
<evidence type="ECO:0000256" key="3">
    <source>
        <dbReference type="ARBA" id="ARBA00021495"/>
    </source>
</evidence>
<dbReference type="InterPro" id="IPR051315">
    <property type="entry name" value="Bact_Chemotaxis_CheA"/>
</dbReference>
<dbReference type="PANTHER" id="PTHR43395">
    <property type="entry name" value="SENSOR HISTIDINE KINASE CHEA"/>
    <property type="match status" value="1"/>
</dbReference>
<evidence type="ECO:0000256" key="9">
    <source>
        <dbReference type="ARBA" id="ARBA00022840"/>
    </source>
</evidence>
<dbReference type="GO" id="GO:0005737">
    <property type="term" value="C:cytoplasm"/>
    <property type="evidence" value="ECO:0007669"/>
    <property type="project" value="InterPro"/>
</dbReference>
<keyword evidence="10" id="KW-0902">Two-component regulatory system</keyword>
<keyword evidence="8" id="KW-0418">Kinase</keyword>
<evidence type="ECO:0000256" key="12">
    <source>
        <dbReference type="SAM" id="MobiDB-lite"/>
    </source>
</evidence>
<evidence type="ECO:0000256" key="8">
    <source>
        <dbReference type="ARBA" id="ARBA00022777"/>
    </source>
</evidence>
<dbReference type="PROSITE" id="PS50851">
    <property type="entry name" value="CHEW"/>
    <property type="match status" value="1"/>
</dbReference>
<dbReference type="InterPro" id="IPR036061">
    <property type="entry name" value="CheW-like_dom_sf"/>
</dbReference>
<organism evidence="16 17">
    <name type="scientific">Ruminiclostridium hungatei</name>
    <name type="common">Clostridium hungatei</name>
    <dbReference type="NCBI Taxonomy" id="48256"/>
    <lineage>
        <taxon>Bacteria</taxon>
        <taxon>Bacillati</taxon>
        <taxon>Bacillota</taxon>
        <taxon>Clostridia</taxon>
        <taxon>Eubacteriales</taxon>
        <taxon>Oscillospiraceae</taxon>
        <taxon>Ruminiclostridium</taxon>
    </lineage>
</organism>
<dbReference type="InterPro" id="IPR036890">
    <property type="entry name" value="HATPase_C_sf"/>
</dbReference>
<dbReference type="Gene3D" id="1.20.120.160">
    <property type="entry name" value="HPT domain"/>
    <property type="match status" value="1"/>
</dbReference>
<keyword evidence="17" id="KW-1185">Reference proteome</keyword>
<evidence type="ECO:0000256" key="7">
    <source>
        <dbReference type="ARBA" id="ARBA00022741"/>
    </source>
</evidence>
<dbReference type="SMART" id="SM00387">
    <property type="entry name" value="HATPase_c"/>
    <property type="match status" value="1"/>
</dbReference>
<dbReference type="Proteomes" id="UP000191554">
    <property type="component" value="Unassembled WGS sequence"/>
</dbReference>
<dbReference type="SMART" id="SM00073">
    <property type="entry name" value="HPT"/>
    <property type="match status" value="1"/>
</dbReference>
<dbReference type="Gene3D" id="2.30.30.40">
    <property type="entry name" value="SH3 Domains"/>
    <property type="match status" value="1"/>
</dbReference>
<evidence type="ECO:0000256" key="1">
    <source>
        <dbReference type="ARBA" id="ARBA00000085"/>
    </source>
</evidence>
<reference evidence="16 17" key="1">
    <citation type="submission" date="2017-03" db="EMBL/GenBank/DDBJ databases">
        <title>Genome sequence of Clostridium hungatei DSM 14427.</title>
        <authorList>
            <person name="Poehlein A."/>
            <person name="Daniel R."/>
        </authorList>
    </citation>
    <scope>NUCLEOTIDE SEQUENCE [LARGE SCALE GENOMIC DNA]</scope>
    <source>
        <strain evidence="16 17">DSM 14427</strain>
    </source>
</reference>
<feature type="domain" description="Histidine kinase" evidence="13">
    <location>
        <begin position="313"/>
        <end position="563"/>
    </location>
</feature>
<dbReference type="PROSITE" id="PS50894">
    <property type="entry name" value="HPT"/>
    <property type="match status" value="1"/>
</dbReference>
<dbReference type="OrthoDB" id="9803176at2"/>
<accession>A0A1V4SL00</accession>
<comment type="catalytic activity">
    <reaction evidence="1">
        <text>ATP + protein L-histidine = ADP + protein N-phospho-L-histidine.</text>
        <dbReference type="EC" id="2.7.13.3"/>
    </reaction>
</comment>
<proteinExistence type="predicted"/>
<keyword evidence="9" id="KW-0067">ATP-binding</keyword>
<dbReference type="GO" id="GO:0000155">
    <property type="term" value="F:phosphorelay sensor kinase activity"/>
    <property type="evidence" value="ECO:0007669"/>
    <property type="project" value="InterPro"/>
</dbReference>
<keyword evidence="5 11" id="KW-0597">Phosphoprotein</keyword>
<feature type="domain" description="HPt" evidence="15">
    <location>
        <begin position="1"/>
        <end position="103"/>
    </location>
</feature>
<evidence type="ECO:0000259" key="15">
    <source>
        <dbReference type="PROSITE" id="PS50894"/>
    </source>
</evidence>
<dbReference type="InterPro" id="IPR004358">
    <property type="entry name" value="Sig_transdc_His_kin-like_C"/>
</dbReference>
<dbReference type="InterPro" id="IPR010808">
    <property type="entry name" value="CheA_P2-bd"/>
</dbReference>
<dbReference type="RefSeq" id="WP_080064007.1">
    <property type="nucleotide sequence ID" value="NZ_MZGX01000008.1"/>
</dbReference>
<keyword evidence="7" id="KW-0547">Nucleotide-binding</keyword>
<evidence type="ECO:0000313" key="17">
    <source>
        <dbReference type="Proteomes" id="UP000191554"/>
    </source>
</evidence>
<evidence type="ECO:0000256" key="2">
    <source>
        <dbReference type="ARBA" id="ARBA00012438"/>
    </source>
</evidence>
<feature type="domain" description="CheW-like" evidence="14">
    <location>
        <begin position="565"/>
        <end position="695"/>
    </location>
</feature>
<dbReference type="SMART" id="SM01231">
    <property type="entry name" value="H-kinase_dim"/>
    <property type="match status" value="1"/>
</dbReference>
<evidence type="ECO:0000256" key="10">
    <source>
        <dbReference type="ARBA" id="ARBA00023012"/>
    </source>
</evidence>
<dbReference type="Pfam" id="PF07194">
    <property type="entry name" value="P2"/>
    <property type="match status" value="1"/>
</dbReference>
<dbReference type="InterPro" id="IPR036641">
    <property type="entry name" value="HPT_dom_sf"/>
</dbReference>
<dbReference type="InterPro" id="IPR036097">
    <property type="entry name" value="HisK_dim/P_sf"/>
</dbReference>
<dbReference type="InterPro" id="IPR005467">
    <property type="entry name" value="His_kinase_dom"/>
</dbReference>
<evidence type="ECO:0000256" key="11">
    <source>
        <dbReference type="PROSITE-ProRule" id="PRU00110"/>
    </source>
</evidence>
<dbReference type="InterPro" id="IPR035891">
    <property type="entry name" value="CheY-binding_CheA"/>
</dbReference>
<dbReference type="InterPro" id="IPR004105">
    <property type="entry name" value="CheA-like_dim"/>
</dbReference>
<gene>
    <name evidence="16" type="primary">cheA_3</name>
    <name evidence="16" type="ORF">CLHUN_15620</name>
</gene>
<dbReference type="AlphaFoldDB" id="A0A1V4SL00"/>
<dbReference type="SUPFAM" id="SSF55052">
    <property type="entry name" value="CheY-binding domain of CheA"/>
    <property type="match status" value="1"/>
</dbReference>
<dbReference type="FunFam" id="3.30.565.10:FF:000016">
    <property type="entry name" value="Chemotaxis protein CheA, putative"/>
    <property type="match status" value="1"/>
</dbReference>
<name>A0A1V4SL00_RUMHU</name>
<dbReference type="EC" id="2.7.13.3" evidence="2"/>
<dbReference type="SMART" id="SM00260">
    <property type="entry name" value="CheW"/>
    <property type="match status" value="1"/>
</dbReference>
<feature type="region of interest" description="Disordered" evidence="12">
    <location>
        <begin position="270"/>
        <end position="315"/>
    </location>
</feature>
<dbReference type="GO" id="GO:0006935">
    <property type="term" value="P:chemotaxis"/>
    <property type="evidence" value="ECO:0007669"/>
    <property type="project" value="UniProtKB-KW"/>
</dbReference>
<keyword evidence="6 16" id="KW-0808">Transferase</keyword>
<sequence length="695" mass="76658">MDMSQYLQIFIEESNEHVQSLNQCLLQMEKDPEDKDVLNEIFRVAHTIKGMAGTMGFTKMTKLTHDMENVLHAIRNDEIKVTSGLVDVLFKCLDALENYVNSVIATGGEGDREYKSVIASLNEILENKGAVSTPAQAEKKSAETTAVAAPVQTDEKYVTAQMELDEFEQSAVNKALDMGMNALKITIVLNKTCLLKSARAFILFQTLERYGEIIKSQPVVQDIEDEKFDFEFTVVVVSKSDDHLFSKELNSIAEVDEVIIRPMNRVAAEGASPEASVKSETEAKASSAVDSPAAKEGEAQEAKQNAGSNAPKKTQRTVRVDIDRLDVLMNLVGELIITKTRLEGTDITEKPQEYHETLEYLERITTNLNDAVMKVRMVPVETVFNRFPRMIRDIAKDLGKEIDLVMSGEETELDRTVIDEIGDPLIHLLRNSCDHGLESTEKRRQLGKSEHGRINLTAYQSGNNVIIEVSDDGAGINIEKIKEKAIQNGILTREAANAMSQQEAIELLFRPSFSTAEKITGLSGRGVGLDVVKTKIEQLGGTVEVETYSGKGSKFLIKLPLTLAIYQALLVNVGSEKYAIPLGSIYQIYEWKAEDVKSVQGQEVILLRNMVVPITRLADSLEVPDSNTKTQKKLKIVIVRKGEKLTGLVVDSVIGQQEIVIKSLGKLLTGIKYLAGATILGDGNVALIIDVNSIT</sequence>
<keyword evidence="4" id="KW-0145">Chemotaxis</keyword>
<dbReference type="InterPro" id="IPR002545">
    <property type="entry name" value="CheW-lke_dom"/>
</dbReference>
<dbReference type="Pfam" id="PF01584">
    <property type="entry name" value="CheW"/>
    <property type="match status" value="1"/>
</dbReference>
<dbReference type="InterPro" id="IPR037006">
    <property type="entry name" value="CheA-like_homodim_sf"/>
</dbReference>
<dbReference type="STRING" id="48256.CLHUN_15620"/>
<comment type="caution">
    <text evidence="16">The sequence shown here is derived from an EMBL/GenBank/DDBJ whole genome shotgun (WGS) entry which is preliminary data.</text>
</comment>
<dbReference type="SUPFAM" id="SSF47226">
    <property type="entry name" value="Histidine-containing phosphotransfer domain, HPT domain"/>
    <property type="match status" value="1"/>
</dbReference>
<dbReference type="CDD" id="cd00731">
    <property type="entry name" value="CheA_reg"/>
    <property type="match status" value="1"/>
</dbReference>